<evidence type="ECO:0000256" key="6">
    <source>
        <dbReference type="ARBA" id="ARBA00022617"/>
    </source>
</evidence>
<sequence>MSGIDFKEDPPVAKHNSPSSCWVIIHNNVYDVTTFLSSHPGGSSIILRYAGLDATSEYDPIHPAGILEETLSPSQILGPLDPSTIPKSPPATTSSPKPASEQVPLPPLATQISLHDFETTAQKILPPKAWAYYNSAADDCVSKHYNNSIFQKILLRPRIFRNVTNISLSTTLLGSPSRLPIFVAPAAMARLAHPLGESAIAEAAGKAGIIQCVSNNASLRPEQISAARVTSDQPLWFQLYIQSDRTKSEQMLKRISAKGSGYTAVVLTLDAPTPGKREQDERVANIVAATSAASGMGVGKESKKGEGLGKALFQGTAADLTWKDLEWLRKHTHLPIVLKGIQTYEDAILAASQESLRLGVKGIVISNHGGRALDTAPPPLVTLMEIRKYAPQVLEKVEVYLDGGIMRGTDVVKAIALGAKAVGIGRPVLYGLSGYGVEGVERVIKILEEEMATAVRLLGVTSLAELGWRCVNASALEGLVWREEDGAIDRAWGRAKL</sequence>
<evidence type="ECO:0000256" key="18">
    <source>
        <dbReference type="ARBA" id="ARBA00068515"/>
    </source>
</evidence>
<proteinExistence type="inferred from homology"/>
<evidence type="ECO:0000256" key="8">
    <source>
        <dbReference type="ARBA" id="ARBA00022643"/>
    </source>
</evidence>
<evidence type="ECO:0000313" key="27">
    <source>
        <dbReference type="Proteomes" id="UP000018144"/>
    </source>
</evidence>
<dbReference type="EC" id="1.1.2.3" evidence="17"/>
<accession>U4LFX3</accession>
<gene>
    <name evidence="26" type="ORF">PCON_08636</name>
</gene>
<keyword evidence="11" id="KW-0560">Oxidoreductase</keyword>
<keyword evidence="27" id="KW-1185">Reference proteome</keyword>
<keyword evidence="8" id="KW-0288">FMN</keyword>
<dbReference type="Pfam" id="PF01070">
    <property type="entry name" value="FMN_dh"/>
    <property type="match status" value="1"/>
</dbReference>
<evidence type="ECO:0000256" key="17">
    <source>
        <dbReference type="ARBA" id="ARBA00066458"/>
    </source>
</evidence>
<feature type="compositionally biased region" description="Low complexity" evidence="23">
    <location>
        <begin position="82"/>
        <end position="100"/>
    </location>
</feature>
<keyword evidence="12 22" id="KW-0408">Iron</keyword>
<evidence type="ECO:0000256" key="20">
    <source>
        <dbReference type="ARBA" id="ARBA00078774"/>
    </source>
</evidence>
<dbReference type="InterPro" id="IPR037458">
    <property type="entry name" value="L-MDH/L-LDH_FMN-bd"/>
</dbReference>
<dbReference type="eggNOG" id="KOG0538">
    <property type="taxonomic scope" value="Eukaryota"/>
</dbReference>
<dbReference type="SUPFAM" id="SSF51395">
    <property type="entry name" value="FMN-linked oxidoreductases"/>
    <property type="match status" value="1"/>
</dbReference>
<evidence type="ECO:0000256" key="21">
    <source>
        <dbReference type="ARBA" id="ARBA00078938"/>
    </source>
</evidence>
<comment type="cofactor">
    <cofactor evidence="1">
        <name>FMN</name>
        <dbReference type="ChEBI" id="CHEBI:58210"/>
    </cofactor>
</comment>
<keyword evidence="9 22" id="KW-0479">Metal-binding</keyword>
<comment type="subunit">
    <text evidence="4">Homotetramer.</text>
</comment>
<evidence type="ECO:0000256" key="16">
    <source>
        <dbReference type="ARBA" id="ARBA00061589"/>
    </source>
</evidence>
<dbReference type="STRING" id="1076935.U4LFX3"/>
<evidence type="ECO:0000256" key="3">
    <source>
        <dbReference type="ARBA" id="ARBA00004569"/>
    </source>
</evidence>
<evidence type="ECO:0000256" key="15">
    <source>
        <dbReference type="ARBA" id="ARBA00061137"/>
    </source>
</evidence>
<dbReference type="GO" id="GO:0004460">
    <property type="term" value="F:L-lactate dehydrogenase (cytochrome) activity"/>
    <property type="evidence" value="ECO:0007669"/>
    <property type="project" value="UniProtKB-EC"/>
</dbReference>
<dbReference type="GO" id="GO:0046872">
    <property type="term" value="F:metal ion binding"/>
    <property type="evidence" value="ECO:0007669"/>
    <property type="project" value="UniProtKB-UniRule"/>
</dbReference>
<dbReference type="Gene3D" id="3.10.120.10">
    <property type="entry name" value="Cytochrome b5-like heme/steroid binding domain"/>
    <property type="match status" value="1"/>
</dbReference>
<evidence type="ECO:0000256" key="22">
    <source>
        <dbReference type="RuleBase" id="RU362121"/>
    </source>
</evidence>
<comment type="similarity">
    <text evidence="16">In the N-terminal section; belongs to the cytochrome b5 family.</text>
</comment>
<dbReference type="CDD" id="cd02922">
    <property type="entry name" value="FCB2_FMN"/>
    <property type="match status" value="1"/>
</dbReference>
<dbReference type="SUPFAM" id="SSF55856">
    <property type="entry name" value="Cytochrome b5-like heme/steroid binding domain"/>
    <property type="match status" value="1"/>
</dbReference>
<comment type="catalytic activity">
    <reaction evidence="14">
        <text>(S)-lactate + 2 Fe(III)-[cytochrome c] = 2 Fe(II)-[cytochrome c] + pyruvate + 2 H(+)</text>
        <dbReference type="Rhea" id="RHEA:19909"/>
        <dbReference type="Rhea" id="RHEA-COMP:10350"/>
        <dbReference type="Rhea" id="RHEA-COMP:14399"/>
        <dbReference type="ChEBI" id="CHEBI:15361"/>
        <dbReference type="ChEBI" id="CHEBI:15378"/>
        <dbReference type="ChEBI" id="CHEBI:16651"/>
        <dbReference type="ChEBI" id="CHEBI:29033"/>
        <dbReference type="ChEBI" id="CHEBI:29034"/>
        <dbReference type="EC" id="1.1.2.3"/>
    </reaction>
    <physiologicalReaction direction="left-to-right" evidence="14">
        <dbReference type="Rhea" id="RHEA:19910"/>
    </physiologicalReaction>
</comment>
<keyword evidence="6 22" id="KW-0349">Heme</keyword>
<dbReference type="InterPro" id="IPR001199">
    <property type="entry name" value="Cyt_B5-like_heme/steroid-bd"/>
</dbReference>
<keyword evidence="7" id="KW-0285">Flavoprotein</keyword>
<dbReference type="Proteomes" id="UP000018144">
    <property type="component" value="Unassembled WGS sequence"/>
</dbReference>
<comment type="similarity">
    <text evidence="22">Belongs to the cytochrome b5 family.</text>
</comment>
<dbReference type="AlphaFoldDB" id="U4LFX3"/>
<feature type="domain" description="FMN hydroxy acid dehydrogenase" evidence="25">
    <location>
        <begin position="106"/>
        <end position="476"/>
    </location>
</feature>
<dbReference type="FunFam" id="3.10.120.10:FF:000009">
    <property type="entry name" value="Cytochrome b2, mitochondrial, putative"/>
    <property type="match status" value="1"/>
</dbReference>
<name>U4LFX3_PYROM</name>
<dbReference type="Gene3D" id="3.20.20.70">
    <property type="entry name" value="Aldolase class I"/>
    <property type="match status" value="1"/>
</dbReference>
<protein>
    <recommendedName>
        <fullName evidence="18">L-lactate dehydrogenase (cytochrome)</fullName>
        <ecNumber evidence="17">1.1.2.3</ecNumber>
    </recommendedName>
    <alternativeName>
        <fullName evidence="20">Cytochrome b2</fullName>
    </alternativeName>
    <alternativeName>
        <fullName evidence="19">Flavocytochrome b2</fullName>
    </alternativeName>
    <alternativeName>
        <fullName evidence="21">L-lactate ferricytochrome c oxidoreductase</fullName>
    </alternativeName>
</protein>
<comment type="similarity">
    <text evidence="15">In the C-terminal section; belongs to the FMN-dependent alpha-hydroxy acid dehydrogenase family.</text>
</comment>
<dbReference type="SMART" id="SM01117">
    <property type="entry name" value="Cyt-b5"/>
    <property type="match status" value="1"/>
</dbReference>
<keyword evidence="10" id="KW-0809">Transit peptide</keyword>
<keyword evidence="5" id="KW-0813">Transport</keyword>
<evidence type="ECO:0000256" key="2">
    <source>
        <dbReference type="ARBA" id="ARBA00001970"/>
    </source>
</evidence>
<dbReference type="PROSITE" id="PS00191">
    <property type="entry name" value="CYTOCHROME_B5_1"/>
    <property type="match status" value="1"/>
</dbReference>
<evidence type="ECO:0000256" key="7">
    <source>
        <dbReference type="ARBA" id="ARBA00022630"/>
    </source>
</evidence>
<dbReference type="PANTHER" id="PTHR10578:SF82">
    <property type="entry name" value="CYTOCHROME B2, PUTATIVE (AFU_ORTHOLOGUE AFUA_1G07200)-RELATED"/>
    <property type="match status" value="1"/>
</dbReference>
<dbReference type="InterPro" id="IPR036400">
    <property type="entry name" value="Cyt_B5-like_heme/steroid_sf"/>
</dbReference>
<evidence type="ECO:0000256" key="5">
    <source>
        <dbReference type="ARBA" id="ARBA00022448"/>
    </source>
</evidence>
<dbReference type="Pfam" id="PF00173">
    <property type="entry name" value="Cyt-b5"/>
    <property type="match status" value="1"/>
</dbReference>
<keyword evidence="13" id="KW-0496">Mitochondrion</keyword>
<dbReference type="eggNOG" id="KOG0537">
    <property type="taxonomic scope" value="Eukaryota"/>
</dbReference>
<dbReference type="InterPro" id="IPR037396">
    <property type="entry name" value="FMN_HAD"/>
</dbReference>
<dbReference type="PROSITE" id="PS50255">
    <property type="entry name" value="CYTOCHROME_B5_2"/>
    <property type="match status" value="1"/>
</dbReference>
<evidence type="ECO:0000256" key="11">
    <source>
        <dbReference type="ARBA" id="ARBA00023002"/>
    </source>
</evidence>
<dbReference type="PANTHER" id="PTHR10578">
    <property type="entry name" value="S -2-HYDROXY-ACID OXIDASE-RELATED"/>
    <property type="match status" value="1"/>
</dbReference>
<dbReference type="InterPro" id="IPR000262">
    <property type="entry name" value="FMN-dep_DH"/>
</dbReference>
<feature type="domain" description="Cytochrome b5 heme-binding" evidence="24">
    <location>
        <begin position="12"/>
        <end position="81"/>
    </location>
</feature>
<evidence type="ECO:0000256" key="14">
    <source>
        <dbReference type="ARBA" id="ARBA00052399"/>
    </source>
</evidence>
<evidence type="ECO:0000256" key="10">
    <source>
        <dbReference type="ARBA" id="ARBA00022946"/>
    </source>
</evidence>
<evidence type="ECO:0000259" key="25">
    <source>
        <dbReference type="PROSITE" id="PS51349"/>
    </source>
</evidence>
<evidence type="ECO:0000256" key="19">
    <source>
        <dbReference type="ARBA" id="ARBA00075949"/>
    </source>
</evidence>
<evidence type="ECO:0000256" key="9">
    <source>
        <dbReference type="ARBA" id="ARBA00022723"/>
    </source>
</evidence>
<feature type="region of interest" description="Disordered" evidence="23">
    <location>
        <begin position="78"/>
        <end position="104"/>
    </location>
</feature>
<dbReference type="GO" id="GO:0020037">
    <property type="term" value="F:heme binding"/>
    <property type="evidence" value="ECO:0007669"/>
    <property type="project" value="UniProtKB-UniRule"/>
</dbReference>
<dbReference type="OMA" id="WSYVAGG"/>
<dbReference type="PROSITE" id="PS51349">
    <property type="entry name" value="FMN_HYDROXY_ACID_DH_2"/>
    <property type="match status" value="1"/>
</dbReference>
<dbReference type="FunFam" id="3.20.20.70:FF:000062">
    <property type="entry name" value="Cytochrome b2, mitochondrial, putative"/>
    <property type="match status" value="1"/>
</dbReference>
<organism evidence="26 27">
    <name type="scientific">Pyronema omphalodes (strain CBS 100304)</name>
    <name type="common">Pyronema confluens</name>
    <dbReference type="NCBI Taxonomy" id="1076935"/>
    <lineage>
        <taxon>Eukaryota</taxon>
        <taxon>Fungi</taxon>
        <taxon>Dikarya</taxon>
        <taxon>Ascomycota</taxon>
        <taxon>Pezizomycotina</taxon>
        <taxon>Pezizomycetes</taxon>
        <taxon>Pezizales</taxon>
        <taxon>Pyronemataceae</taxon>
        <taxon>Pyronema</taxon>
    </lineage>
</organism>
<dbReference type="EMBL" id="HF935441">
    <property type="protein sequence ID" value="CCX30437.1"/>
    <property type="molecule type" value="Genomic_DNA"/>
</dbReference>
<evidence type="ECO:0000256" key="23">
    <source>
        <dbReference type="SAM" id="MobiDB-lite"/>
    </source>
</evidence>
<comment type="cofactor">
    <cofactor evidence="2">
        <name>heme b</name>
        <dbReference type="ChEBI" id="CHEBI:60344"/>
    </cofactor>
</comment>
<evidence type="ECO:0000256" key="13">
    <source>
        <dbReference type="ARBA" id="ARBA00023128"/>
    </source>
</evidence>
<dbReference type="GO" id="GO:0005758">
    <property type="term" value="C:mitochondrial intermembrane space"/>
    <property type="evidence" value="ECO:0007669"/>
    <property type="project" value="UniProtKB-SubCell"/>
</dbReference>
<comment type="subcellular location">
    <subcellularLocation>
        <location evidence="3">Mitochondrion intermembrane space</location>
    </subcellularLocation>
</comment>
<dbReference type="InterPro" id="IPR013785">
    <property type="entry name" value="Aldolase_TIM"/>
</dbReference>
<dbReference type="InterPro" id="IPR018506">
    <property type="entry name" value="Cyt_B5_heme-BS"/>
</dbReference>
<reference evidence="26 27" key="1">
    <citation type="journal article" date="2013" name="PLoS Genet.">
        <title>The genome and development-dependent transcriptomes of Pyronema confluens: a window into fungal evolution.</title>
        <authorList>
            <person name="Traeger S."/>
            <person name="Altegoer F."/>
            <person name="Freitag M."/>
            <person name="Gabaldon T."/>
            <person name="Kempken F."/>
            <person name="Kumar A."/>
            <person name="Marcet-Houben M."/>
            <person name="Poggeler S."/>
            <person name="Stajich J.E."/>
            <person name="Nowrousian M."/>
        </authorList>
    </citation>
    <scope>NUCLEOTIDE SEQUENCE [LARGE SCALE GENOMIC DNA]</scope>
    <source>
        <strain evidence="27">CBS 100304</strain>
        <tissue evidence="26">Vegetative mycelium</tissue>
    </source>
</reference>
<evidence type="ECO:0000256" key="12">
    <source>
        <dbReference type="ARBA" id="ARBA00023004"/>
    </source>
</evidence>
<dbReference type="PRINTS" id="PR00363">
    <property type="entry name" value="CYTOCHROMEB5"/>
</dbReference>
<evidence type="ECO:0000256" key="4">
    <source>
        <dbReference type="ARBA" id="ARBA00011881"/>
    </source>
</evidence>
<evidence type="ECO:0000259" key="24">
    <source>
        <dbReference type="PROSITE" id="PS50255"/>
    </source>
</evidence>
<dbReference type="OrthoDB" id="1925334at2759"/>
<evidence type="ECO:0000313" key="26">
    <source>
        <dbReference type="EMBL" id="CCX30437.1"/>
    </source>
</evidence>
<evidence type="ECO:0000256" key="1">
    <source>
        <dbReference type="ARBA" id="ARBA00001917"/>
    </source>
</evidence>